<feature type="region of interest" description="Disordered" evidence="1">
    <location>
        <begin position="1"/>
        <end position="45"/>
    </location>
</feature>
<reference evidence="2" key="1">
    <citation type="journal article" date="2020" name="Stud. Mycol.">
        <title>101 Dothideomycetes genomes: a test case for predicting lifestyles and emergence of pathogens.</title>
        <authorList>
            <person name="Haridas S."/>
            <person name="Albert R."/>
            <person name="Binder M."/>
            <person name="Bloem J."/>
            <person name="Labutti K."/>
            <person name="Salamov A."/>
            <person name="Andreopoulos B."/>
            <person name="Baker S."/>
            <person name="Barry K."/>
            <person name="Bills G."/>
            <person name="Bluhm B."/>
            <person name="Cannon C."/>
            <person name="Castanera R."/>
            <person name="Culley D."/>
            <person name="Daum C."/>
            <person name="Ezra D."/>
            <person name="Gonzalez J."/>
            <person name="Henrissat B."/>
            <person name="Kuo A."/>
            <person name="Liang C."/>
            <person name="Lipzen A."/>
            <person name="Lutzoni F."/>
            <person name="Magnuson J."/>
            <person name="Mondo S."/>
            <person name="Nolan M."/>
            <person name="Ohm R."/>
            <person name="Pangilinan J."/>
            <person name="Park H.-J."/>
            <person name="Ramirez L."/>
            <person name="Alfaro M."/>
            <person name="Sun H."/>
            <person name="Tritt A."/>
            <person name="Yoshinaga Y."/>
            <person name="Zwiers L.-H."/>
            <person name="Turgeon B."/>
            <person name="Goodwin S."/>
            <person name="Spatafora J."/>
            <person name="Crous P."/>
            <person name="Grigoriev I."/>
        </authorList>
    </citation>
    <scope>NUCLEOTIDE SEQUENCE</scope>
    <source>
        <strain evidence="2">CBS 133067</strain>
    </source>
</reference>
<feature type="compositionally biased region" description="Polar residues" evidence="1">
    <location>
        <begin position="1"/>
        <end position="14"/>
    </location>
</feature>
<accession>A0A9P4IT69</accession>
<dbReference type="EMBL" id="ML978121">
    <property type="protein sequence ID" value="KAF2104925.1"/>
    <property type="molecule type" value="Genomic_DNA"/>
</dbReference>
<dbReference type="PANTHER" id="PTHR41390:SF1">
    <property type="entry name" value="NADH-UBIQUINONE OXIDOREDUCTASE 213 KDA SUBUNIT"/>
    <property type="match status" value="1"/>
</dbReference>
<dbReference type="PANTHER" id="PTHR41390">
    <property type="entry name" value="CHROMOSOME 7, WHOLE GENOME SHOTGUN SEQUENCE"/>
    <property type="match status" value="1"/>
</dbReference>
<dbReference type="AlphaFoldDB" id="A0A9P4IT69"/>
<proteinExistence type="predicted"/>
<evidence type="ECO:0000313" key="3">
    <source>
        <dbReference type="Proteomes" id="UP000799772"/>
    </source>
</evidence>
<sequence>MSSPSSRAWSQKVRTSAKRHSGIVCGNRDTEHESKALSSGDQNETRVRAREEGMAFIGSRAVQLRYYIRRSGMDLTLYYKRKGPLNPGEFPFDSFTASDNYSFTGNCWHAGTSVSAVFLLNNAVEFPSHRQMAQPVLWPSLKAGAFAGTAGLLVGGTAVFWAPHSGVIAVHHVIVWSMAEKLIATRTNVLNAWNTGNLTNSDRRKASAIAGAVAGGTVGAVTRGPSNILPGIIVMSGLGYLGQTVYDKLDARNTEQVAKGPQEKLWVRMAKSKWSPMKAISDEEYEAMLQEKILKLDVEIALIDERIEEAKKDGNLQAVAKEETNRRS</sequence>
<evidence type="ECO:0000313" key="2">
    <source>
        <dbReference type="EMBL" id="KAF2104925.1"/>
    </source>
</evidence>
<gene>
    <name evidence="2" type="ORF">NA57DRAFT_51717</name>
</gene>
<protein>
    <submittedName>
        <fullName evidence="2">Uncharacterized protein</fullName>
    </submittedName>
</protein>
<comment type="caution">
    <text evidence="2">The sequence shown here is derived from an EMBL/GenBank/DDBJ whole genome shotgun (WGS) entry which is preliminary data.</text>
</comment>
<keyword evidence="3" id="KW-1185">Reference proteome</keyword>
<organism evidence="2 3">
    <name type="scientific">Rhizodiscina lignyota</name>
    <dbReference type="NCBI Taxonomy" id="1504668"/>
    <lineage>
        <taxon>Eukaryota</taxon>
        <taxon>Fungi</taxon>
        <taxon>Dikarya</taxon>
        <taxon>Ascomycota</taxon>
        <taxon>Pezizomycotina</taxon>
        <taxon>Dothideomycetes</taxon>
        <taxon>Pleosporomycetidae</taxon>
        <taxon>Aulographales</taxon>
        <taxon>Rhizodiscinaceae</taxon>
        <taxon>Rhizodiscina</taxon>
    </lineage>
</organism>
<dbReference type="Proteomes" id="UP000799772">
    <property type="component" value="Unassembled WGS sequence"/>
</dbReference>
<evidence type="ECO:0000256" key="1">
    <source>
        <dbReference type="SAM" id="MobiDB-lite"/>
    </source>
</evidence>
<dbReference type="OrthoDB" id="5565730at2759"/>
<name>A0A9P4IT69_9PEZI</name>